<dbReference type="SUPFAM" id="SSF56935">
    <property type="entry name" value="Porins"/>
    <property type="match status" value="1"/>
</dbReference>
<dbReference type="InterPro" id="IPR037066">
    <property type="entry name" value="Plug_dom_sf"/>
</dbReference>
<dbReference type="InterPro" id="IPR036942">
    <property type="entry name" value="Beta-barrel_TonB_sf"/>
</dbReference>
<comment type="caution">
    <text evidence="16">The sequence shown here is derived from an EMBL/GenBank/DDBJ whole genome shotgun (WGS) entry which is preliminary data.</text>
</comment>
<comment type="subcellular location">
    <subcellularLocation>
        <location evidence="1 11">Cell outer membrane</location>
        <topology evidence="1 11">Multi-pass membrane protein</topology>
    </subcellularLocation>
</comment>
<dbReference type="InterPro" id="IPR000531">
    <property type="entry name" value="Beta-barrel_TonB"/>
</dbReference>
<dbReference type="CDD" id="cd01347">
    <property type="entry name" value="ligand_gated_channel"/>
    <property type="match status" value="1"/>
</dbReference>
<dbReference type="EMBL" id="QTUJ01000003">
    <property type="protein sequence ID" value="REF68759.1"/>
    <property type="molecule type" value="Genomic_DNA"/>
</dbReference>
<dbReference type="PANTHER" id="PTHR32552:SF81">
    <property type="entry name" value="TONB-DEPENDENT OUTER MEMBRANE RECEPTOR"/>
    <property type="match status" value="1"/>
</dbReference>
<evidence type="ECO:0000259" key="15">
    <source>
        <dbReference type="Pfam" id="PF07715"/>
    </source>
</evidence>
<comment type="similarity">
    <text evidence="11 12">Belongs to the TonB-dependent receptor family.</text>
</comment>
<dbReference type="InterPro" id="IPR039426">
    <property type="entry name" value="TonB-dep_rcpt-like"/>
</dbReference>
<evidence type="ECO:0000313" key="17">
    <source>
        <dbReference type="Proteomes" id="UP000256941"/>
    </source>
</evidence>
<evidence type="ECO:0000256" key="10">
    <source>
        <dbReference type="ARBA" id="ARBA00023237"/>
    </source>
</evidence>
<keyword evidence="13" id="KW-0732">Signal</keyword>
<dbReference type="RefSeq" id="WP_116222687.1">
    <property type="nucleotide sequence ID" value="NZ_CP038197.1"/>
</dbReference>
<keyword evidence="8 12" id="KW-0798">TonB box</keyword>
<keyword evidence="6" id="KW-0408">Iron</keyword>
<dbReference type="PANTHER" id="PTHR32552">
    <property type="entry name" value="FERRICHROME IRON RECEPTOR-RELATED"/>
    <property type="match status" value="1"/>
</dbReference>
<evidence type="ECO:0000313" key="16">
    <source>
        <dbReference type="EMBL" id="REF68759.1"/>
    </source>
</evidence>
<evidence type="ECO:0000256" key="5">
    <source>
        <dbReference type="ARBA" id="ARBA00022692"/>
    </source>
</evidence>
<reference evidence="16 17" key="1">
    <citation type="submission" date="2018-08" db="EMBL/GenBank/DDBJ databases">
        <title>Genomic Encyclopedia of Archaeal and Bacterial Type Strains, Phase II (KMG-II): from individual species to whole genera.</title>
        <authorList>
            <person name="Goeker M."/>
        </authorList>
    </citation>
    <scope>NUCLEOTIDE SEQUENCE [LARGE SCALE GENOMIC DNA]</scope>
    <source>
        <strain evidence="16 17">DSM 17099</strain>
    </source>
</reference>
<feature type="domain" description="TonB-dependent receptor plug" evidence="15">
    <location>
        <begin position="50"/>
        <end position="165"/>
    </location>
</feature>
<dbReference type="AlphaFoldDB" id="A0A3D9XPD5"/>
<evidence type="ECO:0000256" key="7">
    <source>
        <dbReference type="ARBA" id="ARBA00023065"/>
    </source>
</evidence>
<dbReference type="Proteomes" id="UP000256941">
    <property type="component" value="Unassembled WGS sequence"/>
</dbReference>
<gene>
    <name evidence="16" type="ORF">BDD41_3831</name>
</gene>
<dbReference type="InterPro" id="IPR012910">
    <property type="entry name" value="Plug_dom"/>
</dbReference>
<evidence type="ECO:0000256" key="2">
    <source>
        <dbReference type="ARBA" id="ARBA00022448"/>
    </source>
</evidence>
<organism evidence="16 17">
    <name type="scientific">Paracoccus versutus</name>
    <name type="common">Thiobacillus versutus</name>
    <dbReference type="NCBI Taxonomy" id="34007"/>
    <lineage>
        <taxon>Bacteria</taxon>
        <taxon>Pseudomonadati</taxon>
        <taxon>Pseudomonadota</taxon>
        <taxon>Alphaproteobacteria</taxon>
        <taxon>Rhodobacterales</taxon>
        <taxon>Paracoccaceae</taxon>
        <taxon>Paracoccus</taxon>
    </lineage>
</organism>
<dbReference type="GO" id="GO:0006826">
    <property type="term" value="P:iron ion transport"/>
    <property type="evidence" value="ECO:0007669"/>
    <property type="project" value="UniProtKB-KW"/>
</dbReference>
<evidence type="ECO:0000256" key="8">
    <source>
        <dbReference type="ARBA" id="ARBA00023077"/>
    </source>
</evidence>
<evidence type="ECO:0000256" key="1">
    <source>
        <dbReference type="ARBA" id="ARBA00004571"/>
    </source>
</evidence>
<dbReference type="Pfam" id="PF00593">
    <property type="entry name" value="TonB_dep_Rec_b-barrel"/>
    <property type="match status" value="1"/>
</dbReference>
<evidence type="ECO:0000256" key="3">
    <source>
        <dbReference type="ARBA" id="ARBA00022452"/>
    </source>
</evidence>
<proteinExistence type="inferred from homology"/>
<dbReference type="Gene3D" id="2.170.130.10">
    <property type="entry name" value="TonB-dependent receptor, plug domain"/>
    <property type="match status" value="1"/>
</dbReference>
<dbReference type="PROSITE" id="PS52016">
    <property type="entry name" value="TONB_DEPENDENT_REC_3"/>
    <property type="match status" value="1"/>
</dbReference>
<evidence type="ECO:0000256" key="12">
    <source>
        <dbReference type="RuleBase" id="RU003357"/>
    </source>
</evidence>
<evidence type="ECO:0000256" key="11">
    <source>
        <dbReference type="PROSITE-ProRule" id="PRU01360"/>
    </source>
</evidence>
<evidence type="ECO:0000256" key="4">
    <source>
        <dbReference type="ARBA" id="ARBA00022496"/>
    </source>
</evidence>
<feature type="domain" description="TonB-dependent receptor-like beta-barrel" evidence="14">
    <location>
        <begin position="291"/>
        <end position="654"/>
    </location>
</feature>
<evidence type="ECO:0000256" key="6">
    <source>
        <dbReference type="ARBA" id="ARBA00023004"/>
    </source>
</evidence>
<keyword evidence="2 11" id="KW-0813">Transport</keyword>
<evidence type="ECO:0000256" key="13">
    <source>
        <dbReference type="SAM" id="SignalP"/>
    </source>
</evidence>
<dbReference type="Pfam" id="PF07715">
    <property type="entry name" value="Plug"/>
    <property type="match status" value="1"/>
</dbReference>
<feature type="signal peptide" evidence="13">
    <location>
        <begin position="1"/>
        <end position="26"/>
    </location>
</feature>
<evidence type="ECO:0000259" key="14">
    <source>
        <dbReference type="Pfam" id="PF00593"/>
    </source>
</evidence>
<keyword evidence="3 11" id="KW-1134">Transmembrane beta strand</keyword>
<keyword evidence="10 11" id="KW-0998">Cell outer membrane</keyword>
<protein>
    <submittedName>
        <fullName evidence="16">Outer membrane receptor protein involved in Fe transport</fullName>
    </submittedName>
</protein>
<sequence length="691" mass="75997">MPKNHRRRLTQGVSLVTLLVAAPLQAQEAPAEAITLETVIITGDTITRDLMETPSSVSVVTAEELEKEKPGKAEVRGVIAGTPNVLYTDNVSTPVIRGQDAQGPHTGANAFFAGSVPRATINLDGHYLSYNELYFGATSTWDVDGVEVFRGPQTTAQGANAIAGAIIVNTKDPSFTPEGAYRLEGGNYNQRAASFMWSGPITEELAARVSLDYSARDTFIDYVGSNFIQNEIGQDFLNANARLKLLWQPAELPGLSAKLTYSHSRMKRPSAEGASEPYDELESIATWMPGWDQATDTAILDVDYDIGNGMVLSSRTQYSTSDVERRVGTPTMGDANVAQDNYSNESKLTFGTPADGLSGVAGIYVAFTDQDEWLNQGGISTFRDEKSNLGLYGEVNWRMDERWTLSAGLRYQRDHIRRQGDVSPLFANSDVDYDHTFDALLPRLTLAYQATPDWSVGALVSKGYNPGGISLDFGYSKEWTEFDAETVWNYELFTRAELLEGRLMLTGNLFYMDYSDAQHNIAHLVNGVTYLQTVNAQDARAYGLELAADWRATDALTLRGSMGLLHTKFERFDQMPAYEGNEFARAPGKMLTLGASWDATDRLNLGGQLRYIDGYYSNTANTPAYAVDGFTLVDVNASYRVNDRVELYGYVNNLLDERTPTLLEAARGNVVFTQGSMTSPRMVGIGIRGTF</sequence>
<dbReference type="GO" id="GO:0009279">
    <property type="term" value="C:cell outer membrane"/>
    <property type="evidence" value="ECO:0007669"/>
    <property type="project" value="UniProtKB-SubCell"/>
</dbReference>
<keyword evidence="7" id="KW-0406">Ion transport</keyword>
<keyword evidence="16" id="KW-0675">Receptor</keyword>
<dbReference type="Gene3D" id="2.40.170.20">
    <property type="entry name" value="TonB-dependent receptor, beta-barrel domain"/>
    <property type="match status" value="1"/>
</dbReference>
<accession>A0A3D9XPD5</accession>
<evidence type="ECO:0000256" key="9">
    <source>
        <dbReference type="ARBA" id="ARBA00023136"/>
    </source>
</evidence>
<keyword evidence="5 11" id="KW-0812">Transmembrane</keyword>
<name>A0A3D9XPD5_PARVE</name>
<feature type="chain" id="PRO_5017665019" evidence="13">
    <location>
        <begin position="27"/>
        <end position="691"/>
    </location>
</feature>
<keyword evidence="4" id="KW-0410">Iron transport</keyword>
<keyword evidence="9 11" id="KW-0472">Membrane</keyword>